<dbReference type="PIRSF" id="PIRSF001430">
    <property type="entry name" value="tRNA_psdUrid_synth"/>
    <property type="match status" value="1"/>
</dbReference>
<dbReference type="eggNOG" id="COG0101">
    <property type="taxonomic scope" value="Bacteria"/>
</dbReference>
<feature type="binding site" evidence="4 6">
    <location>
        <position position="115"/>
    </location>
    <ligand>
        <name>substrate</name>
    </ligand>
</feature>
<comment type="catalytic activity">
    <reaction evidence="4 7">
        <text>uridine(38/39/40) in tRNA = pseudouridine(38/39/40) in tRNA</text>
        <dbReference type="Rhea" id="RHEA:22376"/>
        <dbReference type="Rhea" id="RHEA-COMP:10085"/>
        <dbReference type="Rhea" id="RHEA-COMP:10087"/>
        <dbReference type="ChEBI" id="CHEBI:65314"/>
        <dbReference type="ChEBI" id="CHEBI:65315"/>
        <dbReference type="EC" id="5.4.99.12"/>
    </reaction>
</comment>
<comment type="caution">
    <text evidence="4">Lacks conserved residue(s) required for the propagation of feature annotation.</text>
</comment>
<dbReference type="Proteomes" id="UP000027946">
    <property type="component" value="Unassembled WGS sequence"/>
</dbReference>
<dbReference type="InterPro" id="IPR001406">
    <property type="entry name" value="PsdUridine_synth_TruA"/>
</dbReference>
<dbReference type="Pfam" id="PF01416">
    <property type="entry name" value="PseudoU_synth_1"/>
    <property type="match status" value="2"/>
</dbReference>
<dbReference type="PANTHER" id="PTHR11142">
    <property type="entry name" value="PSEUDOURIDYLATE SYNTHASE"/>
    <property type="match status" value="1"/>
</dbReference>
<dbReference type="HAMAP" id="MF_00171">
    <property type="entry name" value="TruA"/>
    <property type="match status" value="1"/>
</dbReference>
<dbReference type="GO" id="GO:0031119">
    <property type="term" value="P:tRNA pseudouridine synthesis"/>
    <property type="evidence" value="ECO:0007669"/>
    <property type="project" value="UniProtKB-UniRule"/>
</dbReference>
<dbReference type="PANTHER" id="PTHR11142:SF0">
    <property type="entry name" value="TRNA PSEUDOURIDINE SYNTHASE-LIKE 1"/>
    <property type="match status" value="1"/>
</dbReference>
<feature type="domain" description="Pseudouridine synthase I TruA alpha/beta" evidence="8">
    <location>
        <begin position="12"/>
        <end position="108"/>
    </location>
</feature>
<dbReference type="Gene3D" id="3.30.70.660">
    <property type="entry name" value="Pseudouridine synthase I, catalytic domain, C-terminal subdomain"/>
    <property type="match status" value="1"/>
</dbReference>
<evidence type="ECO:0000256" key="2">
    <source>
        <dbReference type="ARBA" id="ARBA00022694"/>
    </source>
</evidence>
<name>A0A069RB64_PEPLI</name>
<evidence type="ECO:0000256" key="7">
    <source>
        <dbReference type="RuleBase" id="RU003792"/>
    </source>
</evidence>
<evidence type="ECO:0000256" key="4">
    <source>
        <dbReference type="HAMAP-Rule" id="MF_00171"/>
    </source>
</evidence>
<reference evidence="9 10" key="1">
    <citation type="submission" date="2014-03" db="EMBL/GenBank/DDBJ databases">
        <title>Genome sequence of Clostridium litorale W6, DSM 5388.</title>
        <authorList>
            <person name="Poehlein A."/>
            <person name="Jagirdar A."/>
            <person name="Khonsari B."/>
            <person name="Chibani C.M."/>
            <person name="Gutierrez Gutierrez D.A."/>
            <person name="Davydova E."/>
            <person name="Alghaithi H.S."/>
            <person name="Nair K.P."/>
            <person name="Dhamotharan K."/>
            <person name="Chandran L."/>
            <person name="G W."/>
            <person name="Daniel R."/>
        </authorList>
    </citation>
    <scope>NUCLEOTIDE SEQUENCE [LARGE SCALE GENOMIC DNA]</scope>
    <source>
        <strain evidence="9 10">W6</strain>
    </source>
</reference>
<organism evidence="9 10">
    <name type="scientific">Peptoclostridium litorale DSM 5388</name>
    <dbReference type="NCBI Taxonomy" id="1121324"/>
    <lineage>
        <taxon>Bacteria</taxon>
        <taxon>Bacillati</taxon>
        <taxon>Bacillota</taxon>
        <taxon>Clostridia</taxon>
        <taxon>Peptostreptococcales</taxon>
        <taxon>Peptoclostridiaceae</taxon>
        <taxon>Peptoclostridium</taxon>
    </lineage>
</organism>
<dbReference type="Gene3D" id="3.30.70.580">
    <property type="entry name" value="Pseudouridine synthase I, catalytic domain, N-terminal subdomain"/>
    <property type="match status" value="1"/>
</dbReference>
<accession>A0A069RB64</accession>
<comment type="caution">
    <text evidence="9">The sequence shown here is derived from an EMBL/GenBank/DDBJ whole genome shotgun (WGS) entry which is preliminary data.</text>
</comment>
<dbReference type="GO" id="GO:0003723">
    <property type="term" value="F:RNA binding"/>
    <property type="evidence" value="ECO:0007669"/>
    <property type="project" value="InterPro"/>
</dbReference>
<evidence type="ECO:0000256" key="6">
    <source>
        <dbReference type="PIRSR" id="PIRSR001430-2"/>
    </source>
</evidence>
<dbReference type="InterPro" id="IPR020095">
    <property type="entry name" value="PsdUridine_synth_TruA_C"/>
</dbReference>
<dbReference type="GO" id="GO:0160147">
    <property type="term" value="F:tRNA pseudouridine(38-40) synthase activity"/>
    <property type="evidence" value="ECO:0007669"/>
    <property type="project" value="UniProtKB-EC"/>
</dbReference>
<dbReference type="STRING" id="1121324.CLIT_24c00340"/>
<evidence type="ECO:0000313" key="9">
    <source>
        <dbReference type="EMBL" id="KDR94271.1"/>
    </source>
</evidence>
<feature type="active site" description="Nucleophile" evidence="4 5">
    <location>
        <position position="57"/>
    </location>
</feature>
<proteinExistence type="inferred from homology"/>
<evidence type="ECO:0000256" key="1">
    <source>
        <dbReference type="ARBA" id="ARBA00009375"/>
    </source>
</evidence>
<keyword evidence="2 4" id="KW-0819">tRNA processing</keyword>
<evidence type="ECO:0000259" key="8">
    <source>
        <dbReference type="Pfam" id="PF01416"/>
    </source>
</evidence>
<evidence type="ECO:0000256" key="5">
    <source>
        <dbReference type="PIRSR" id="PIRSR001430-1"/>
    </source>
</evidence>
<dbReference type="FunFam" id="3.30.70.580:FF:000001">
    <property type="entry name" value="tRNA pseudouridine synthase A"/>
    <property type="match status" value="1"/>
</dbReference>
<sequence>MKVMNVKNIKMIIEYKGTRYSGWQRQTNAPTVQGEIEKVLYKVTGQKISVNGSSRTDAGVHACGKCINFRADISIPVERLPFALNAHLPKDIAVIDAQLAHIDFHSRYHAKGKKYVYNIYNRRFPSPIHMDYCWHVAKKLDVQRMREAAQYIIGSHDFGAFKSTGASNPSDVRTVYTIEFIENDDMISMEISGKSFLYNMVRIIMGTLVDVGLGKKNPEEIKDIILSKDRKNAGKTAPANGLMLKEVYY</sequence>
<dbReference type="CDD" id="cd02570">
    <property type="entry name" value="PseudoU_synth_EcTruA"/>
    <property type="match status" value="1"/>
</dbReference>
<dbReference type="EMBL" id="JJMM01000023">
    <property type="protein sequence ID" value="KDR94271.1"/>
    <property type="molecule type" value="Genomic_DNA"/>
</dbReference>
<protein>
    <recommendedName>
        <fullName evidence="4">tRNA pseudouridine synthase A</fullName>
        <ecNumber evidence="4">5.4.99.12</ecNumber>
    </recommendedName>
    <alternativeName>
        <fullName evidence="4">tRNA pseudouridine(38-40) synthase</fullName>
    </alternativeName>
    <alternativeName>
        <fullName evidence="4">tRNA pseudouridylate synthase I</fullName>
    </alternativeName>
    <alternativeName>
        <fullName evidence="4">tRNA-uridine isomerase I</fullName>
    </alternativeName>
</protein>
<comment type="subunit">
    <text evidence="4">Homodimer.</text>
</comment>
<dbReference type="EC" id="5.4.99.12" evidence="4"/>
<keyword evidence="3 4" id="KW-0413">Isomerase</keyword>
<dbReference type="SUPFAM" id="SSF55120">
    <property type="entry name" value="Pseudouridine synthase"/>
    <property type="match status" value="1"/>
</dbReference>
<feature type="domain" description="Pseudouridine synthase I TruA alpha/beta" evidence="8">
    <location>
        <begin position="148"/>
        <end position="249"/>
    </location>
</feature>
<keyword evidence="10" id="KW-1185">Reference proteome</keyword>
<evidence type="ECO:0000256" key="3">
    <source>
        <dbReference type="ARBA" id="ARBA00023235"/>
    </source>
</evidence>
<comment type="similarity">
    <text evidence="1 4 7">Belongs to the tRNA pseudouridine synthase TruA family.</text>
</comment>
<dbReference type="InterPro" id="IPR020103">
    <property type="entry name" value="PsdUridine_synth_cat_dom_sf"/>
</dbReference>
<dbReference type="InterPro" id="IPR020097">
    <property type="entry name" value="PsdUridine_synth_TruA_a/b_dom"/>
</dbReference>
<dbReference type="NCBIfam" id="TIGR00071">
    <property type="entry name" value="hisT_truA"/>
    <property type="match status" value="1"/>
</dbReference>
<evidence type="ECO:0000313" key="10">
    <source>
        <dbReference type="Proteomes" id="UP000027946"/>
    </source>
</evidence>
<gene>
    <name evidence="4 9" type="primary">truA</name>
    <name evidence="9" type="ORF">CLIT_24c00340</name>
</gene>
<dbReference type="InterPro" id="IPR020094">
    <property type="entry name" value="TruA/RsuA/RluB/E/F_N"/>
</dbReference>
<dbReference type="AlphaFoldDB" id="A0A069RB64"/>
<comment type="function">
    <text evidence="4">Formation of pseudouridine at positions 38, 39 and 40 in the anticodon stem and loop of transfer RNAs.</text>
</comment>